<feature type="region of interest" description="Disordered" evidence="1">
    <location>
        <begin position="42"/>
        <end position="89"/>
    </location>
</feature>
<comment type="caution">
    <text evidence="3">The sequence shown here is derived from an EMBL/GenBank/DDBJ whole genome shotgun (WGS) entry which is preliminary data.</text>
</comment>
<keyword evidence="2" id="KW-0732">Signal</keyword>
<dbReference type="AlphaFoldDB" id="A0A9P6JBJ8"/>
<accession>A0A9P6JBJ8</accession>
<keyword evidence="4" id="KW-1185">Reference proteome</keyword>
<protein>
    <submittedName>
        <fullName evidence="3">Uncharacterized protein</fullName>
    </submittedName>
</protein>
<reference evidence="3" key="1">
    <citation type="journal article" date="2020" name="Fungal Divers.">
        <title>Resolving the Mortierellaceae phylogeny through synthesis of multi-gene phylogenetics and phylogenomics.</title>
        <authorList>
            <person name="Vandepol N."/>
            <person name="Liber J."/>
            <person name="Desiro A."/>
            <person name="Na H."/>
            <person name="Kennedy M."/>
            <person name="Barry K."/>
            <person name="Grigoriev I.V."/>
            <person name="Miller A.N."/>
            <person name="O'Donnell K."/>
            <person name="Stajich J.E."/>
            <person name="Bonito G."/>
        </authorList>
    </citation>
    <scope>NUCLEOTIDE SEQUENCE</scope>
    <source>
        <strain evidence="3">CK1249</strain>
    </source>
</reference>
<dbReference type="Proteomes" id="UP000738359">
    <property type="component" value="Unassembled WGS sequence"/>
</dbReference>
<evidence type="ECO:0000256" key="2">
    <source>
        <dbReference type="SAM" id="SignalP"/>
    </source>
</evidence>
<feature type="chain" id="PRO_5040302753" evidence="2">
    <location>
        <begin position="35"/>
        <end position="89"/>
    </location>
</feature>
<name>A0A9P6JBJ8_MORAP</name>
<dbReference type="OrthoDB" id="2445282at2759"/>
<evidence type="ECO:0000313" key="4">
    <source>
        <dbReference type="Proteomes" id="UP000738359"/>
    </source>
</evidence>
<feature type="compositionally biased region" description="Polar residues" evidence="1">
    <location>
        <begin position="47"/>
        <end position="59"/>
    </location>
</feature>
<dbReference type="EMBL" id="JAAAHY010000342">
    <property type="protein sequence ID" value="KAF9964628.1"/>
    <property type="molecule type" value="Genomic_DNA"/>
</dbReference>
<sequence>MATSHSSVRQILLLASGIIITMLLLALFQTPVSAAPLPGRARELQSEMMSSSSVKTNPDLQRREGRHVPGTGTGIGSDFNKNNPFGRKK</sequence>
<evidence type="ECO:0000256" key="1">
    <source>
        <dbReference type="SAM" id="MobiDB-lite"/>
    </source>
</evidence>
<gene>
    <name evidence="3" type="ORF">BGZ70_006182</name>
</gene>
<organism evidence="3 4">
    <name type="scientific">Mortierella alpina</name>
    <name type="common">Oleaginous fungus</name>
    <name type="synonym">Mortierella renispora</name>
    <dbReference type="NCBI Taxonomy" id="64518"/>
    <lineage>
        <taxon>Eukaryota</taxon>
        <taxon>Fungi</taxon>
        <taxon>Fungi incertae sedis</taxon>
        <taxon>Mucoromycota</taxon>
        <taxon>Mortierellomycotina</taxon>
        <taxon>Mortierellomycetes</taxon>
        <taxon>Mortierellales</taxon>
        <taxon>Mortierellaceae</taxon>
        <taxon>Mortierella</taxon>
    </lineage>
</organism>
<proteinExistence type="predicted"/>
<evidence type="ECO:0000313" key="3">
    <source>
        <dbReference type="EMBL" id="KAF9964628.1"/>
    </source>
</evidence>
<feature type="signal peptide" evidence="2">
    <location>
        <begin position="1"/>
        <end position="34"/>
    </location>
</feature>